<evidence type="ECO:0000256" key="4">
    <source>
        <dbReference type="ARBA" id="ARBA00017719"/>
    </source>
</evidence>
<dbReference type="GO" id="GO:0046872">
    <property type="term" value="F:metal ion binding"/>
    <property type="evidence" value="ECO:0007669"/>
    <property type="project" value="UniProtKB-KW"/>
</dbReference>
<evidence type="ECO:0000256" key="15">
    <source>
        <dbReference type="ARBA" id="ARBA00022884"/>
    </source>
</evidence>
<keyword evidence="14" id="KW-0460">Magnesium</keyword>
<dbReference type="InterPro" id="IPR048583">
    <property type="entry name" value="RNase_E_G_thioredoxin-like"/>
</dbReference>
<keyword evidence="5" id="KW-0963">Cytoplasm</keyword>
<dbReference type="GO" id="GO:0016787">
    <property type="term" value="F:hydrolase activity"/>
    <property type="evidence" value="ECO:0007669"/>
    <property type="project" value="UniProtKB-KW"/>
</dbReference>
<keyword evidence="11" id="KW-0699">rRNA-binding</keyword>
<reference evidence="18 19" key="1">
    <citation type="journal article" date="2021" name="bioRxiv">
        <title>Unraveling nitrogen, sulfur and carbon metabolic pathways and microbial community transcriptional responses to substrate deprivation and toxicity stresses in a bioreactor mimicking anoxic brackish coastal sediment conditions.</title>
        <authorList>
            <person name="Martins P.D."/>
            <person name="Echeveste M.J."/>
            <person name="Arshad A."/>
            <person name="Kurth J."/>
            <person name="Ouboter H."/>
            <person name="Jetten M.S.M."/>
            <person name="Welte C.U."/>
        </authorList>
    </citation>
    <scope>NUCLEOTIDE SEQUENCE [LARGE SCALE GENOMIC DNA]</scope>
    <source>
        <strain evidence="18">MAG_38</strain>
    </source>
</reference>
<feature type="region of interest" description="Disordered" evidence="16">
    <location>
        <begin position="88"/>
        <end position="109"/>
    </location>
</feature>
<accession>A0AAJ1AFP7</accession>
<comment type="cofactor">
    <cofactor evidence="1">
        <name>Mg(2+)</name>
        <dbReference type="ChEBI" id="CHEBI:18420"/>
    </cofactor>
</comment>
<dbReference type="GO" id="GO:0006364">
    <property type="term" value="P:rRNA processing"/>
    <property type="evidence" value="ECO:0007669"/>
    <property type="project" value="UniProtKB-KW"/>
</dbReference>
<dbReference type="NCBIfam" id="TIGR00757">
    <property type="entry name" value="RNaseEG"/>
    <property type="match status" value="1"/>
</dbReference>
<evidence type="ECO:0000256" key="5">
    <source>
        <dbReference type="ARBA" id="ARBA00022490"/>
    </source>
</evidence>
<evidence type="ECO:0000256" key="6">
    <source>
        <dbReference type="ARBA" id="ARBA00022552"/>
    </source>
</evidence>
<dbReference type="GO" id="GO:0000049">
    <property type="term" value="F:tRNA binding"/>
    <property type="evidence" value="ECO:0007669"/>
    <property type="project" value="UniProtKB-KW"/>
</dbReference>
<evidence type="ECO:0000256" key="11">
    <source>
        <dbReference type="ARBA" id="ARBA00022730"/>
    </source>
</evidence>
<dbReference type="PROSITE" id="PS50126">
    <property type="entry name" value="S1"/>
    <property type="match status" value="1"/>
</dbReference>
<feature type="domain" description="S1 motif" evidence="17">
    <location>
        <begin position="39"/>
        <end position="88"/>
    </location>
</feature>
<keyword evidence="10" id="KW-0479">Metal-binding</keyword>
<keyword evidence="7" id="KW-0820">tRNA-binding</keyword>
<evidence type="ECO:0000256" key="13">
    <source>
        <dbReference type="ARBA" id="ARBA00022801"/>
    </source>
</evidence>
<dbReference type="Pfam" id="PF20833">
    <property type="entry name" value="RNase_E_G_Thio"/>
    <property type="match status" value="1"/>
</dbReference>
<keyword evidence="9" id="KW-0540">Nuclease</keyword>
<evidence type="ECO:0000256" key="8">
    <source>
        <dbReference type="ARBA" id="ARBA00022694"/>
    </source>
</evidence>
<dbReference type="InterPro" id="IPR012340">
    <property type="entry name" value="NA-bd_OB-fold"/>
</dbReference>
<evidence type="ECO:0000256" key="16">
    <source>
        <dbReference type="SAM" id="MobiDB-lite"/>
    </source>
</evidence>
<organism evidence="18 19">
    <name type="scientific">Candidatus Methylomirabilis tolerans</name>
    <dbReference type="NCBI Taxonomy" id="3123416"/>
    <lineage>
        <taxon>Bacteria</taxon>
        <taxon>Candidatus Methylomirabilota</taxon>
        <taxon>Candidatus Methylomirabilia</taxon>
        <taxon>Candidatus Methylomirabilales</taxon>
        <taxon>Candidatus Methylomirabilaceae</taxon>
        <taxon>Candidatus Methylomirabilis</taxon>
    </lineage>
</organism>
<dbReference type="SMART" id="SM00316">
    <property type="entry name" value="S1"/>
    <property type="match status" value="1"/>
</dbReference>
<evidence type="ECO:0000256" key="10">
    <source>
        <dbReference type="ARBA" id="ARBA00022723"/>
    </source>
</evidence>
<evidence type="ECO:0000256" key="3">
    <source>
        <dbReference type="ARBA" id="ARBA00005663"/>
    </source>
</evidence>
<dbReference type="GO" id="GO:0004519">
    <property type="term" value="F:endonuclease activity"/>
    <property type="evidence" value="ECO:0007669"/>
    <property type="project" value="UniProtKB-KW"/>
</dbReference>
<evidence type="ECO:0000259" key="17">
    <source>
        <dbReference type="PROSITE" id="PS50126"/>
    </source>
</evidence>
<dbReference type="GO" id="GO:0004540">
    <property type="term" value="F:RNA nuclease activity"/>
    <property type="evidence" value="ECO:0007669"/>
    <property type="project" value="InterPro"/>
</dbReference>
<dbReference type="Gene3D" id="3.40.1260.20">
    <property type="entry name" value="Ribonuclease E, catalytic domain"/>
    <property type="match status" value="1"/>
</dbReference>
<keyword evidence="6" id="KW-0698">rRNA processing</keyword>
<sequence length="510" mass="57797">MKREIIVNSSIVETRVAILEDGVLVELLIDDSKNKSIAGNIYKGRVLKILPGMQAAFVDLGLAKDAFLYVRDIFEDVEEYEQLLTIGEDDELTEPLPEEPRPSFSRGRRPQASIEELLKEGQEIVAQVAREPLGTKGARITSHITLPGRYLVYMPTEQHVGVSRKIENEGERSRLKQIIEEINPQREGVIVRTAGVGKGRAEIEADLEFLRSLWNKIKGKAETLAAPALVQKDLDLIFRIFRDLFTKEVVRLVVDNPTEYERCLEYAESLHPDLKSQLFLYTEDEPIFKSFGIEREVEKALRHKAWLKSGGYIVLEETEALVSIDVNTGKYVGKHDFEETVLKTNLEAAREIARQVRLRDLGGIIIIDFIDMARQESRDRVLQELKEVLKPDRSPTNVSLLSELGLVEMTRKRVRQGLNKALSASCPECGGLGYIRSTPSIAHQVLREVEWRLFSKRIPLIRVRAHPDLIDWFRAEAGEVIEALQQTYGGEIILVPEESLAPGKYQLLEG</sequence>
<evidence type="ECO:0000256" key="1">
    <source>
        <dbReference type="ARBA" id="ARBA00001946"/>
    </source>
</evidence>
<dbReference type="InterPro" id="IPR019307">
    <property type="entry name" value="RNA-bd_AU-1/RNase_E/G"/>
</dbReference>
<evidence type="ECO:0000256" key="2">
    <source>
        <dbReference type="ARBA" id="ARBA00004496"/>
    </source>
</evidence>
<evidence type="ECO:0000256" key="7">
    <source>
        <dbReference type="ARBA" id="ARBA00022555"/>
    </source>
</evidence>
<evidence type="ECO:0000313" key="19">
    <source>
        <dbReference type="Proteomes" id="UP001197609"/>
    </source>
</evidence>
<feature type="compositionally biased region" description="Acidic residues" evidence="16">
    <location>
        <begin position="88"/>
        <end position="97"/>
    </location>
</feature>
<protein>
    <recommendedName>
        <fullName evidence="4">Ribonuclease G</fullName>
    </recommendedName>
</protein>
<dbReference type="GO" id="GO:0008033">
    <property type="term" value="P:tRNA processing"/>
    <property type="evidence" value="ECO:0007669"/>
    <property type="project" value="UniProtKB-KW"/>
</dbReference>
<evidence type="ECO:0000313" key="18">
    <source>
        <dbReference type="EMBL" id="MBZ0158705.1"/>
    </source>
</evidence>
<comment type="caution">
    <text evidence="18">The sequence shown here is derived from an EMBL/GenBank/DDBJ whole genome shotgun (WGS) entry which is preliminary data.</text>
</comment>
<dbReference type="EMBL" id="JAIOIU010000013">
    <property type="protein sequence ID" value="MBZ0158705.1"/>
    <property type="molecule type" value="Genomic_DNA"/>
</dbReference>
<dbReference type="GO" id="GO:0005737">
    <property type="term" value="C:cytoplasm"/>
    <property type="evidence" value="ECO:0007669"/>
    <property type="project" value="UniProtKB-SubCell"/>
</dbReference>
<name>A0AAJ1AFP7_9BACT</name>
<keyword evidence="13" id="KW-0378">Hydrolase</keyword>
<keyword evidence="15" id="KW-0694">RNA-binding</keyword>
<gene>
    <name evidence="18" type="ORF">K8G79_00910</name>
</gene>
<comment type="similarity">
    <text evidence="3">Belongs to the RNase E/G family. RNase G subfamily.</text>
</comment>
<dbReference type="Proteomes" id="UP001197609">
    <property type="component" value="Unassembled WGS sequence"/>
</dbReference>
<dbReference type="InterPro" id="IPR004659">
    <property type="entry name" value="RNase_E/G"/>
</dbReference>
<dbReference type="PANTHER" id="PTHR30001">
    <property type="entry name" value="RIBONUCLEASE"/>
    <property type="match status" value="1"/>
</dbReference>
<proteinExistence type="inferred from homology"/>
<dbReference type="GO" id="GO:0019843">
    <property type="term" value="F:rRNA binding"/>
    <property type="evidence" value="ECO:0007669"/>
    <property type="project" value="UniProtKB-KW"/>
</dbReference>
<evidence type="ECO:0000256" key="12">
    <source>
        <dbReference type="ARBA" id="ARBA00022759"/>
    </source>
</evidence>
<keyword evidence="8" id="KW-0819">tRNA processing</keyword>
<keyword evidence="12" id="KW-0255">Endonuclease</keyword>
<dbReference type="Gene3D" id="2.40.50.140">
    <property type="entry name" value="Nucleic acid-binding proteins"/>
    <property type="match status" value="1"/>
</dbReference>
<dbReference type="AlphaFoldDB" id="A0AAJ1AFP7"/>
<dbReference type="PANTHER" id="PTHR30001:SF0">
    <property type="entry name" value="RIBONUCLEASE G"/>
    <property type="match status" value="1"/>
</dbReference>
<dbReference type="CDD" id="cd04453">
    <property type="entry name" value="S1_RNase_E"/>
    <property type="match status" value="1"/>
</dbReference>
<dbReference type="Pfam" id="PF10150">
    <property type="entry name" value="RNase_E_G"/>
    <property type="match status" value="1"/>
</dbReference>
<comment type="subcellular location">
    <subcellularLocation>
        <location evidence="2">Cytoplasm</location>
    </subcellularLocation>
</comment>
<dbReference type="SUPFAM" id="SSF50249">
    <property type="entry name" value="Nucleic acid-binding proteins"/>
    <property type="match status" value="1"/>
</dbReference>
<evidence type="ECO:0000256" key="14">
    <source>
        <dbReference type="ARBA" id="ARBA00022842"/>
    </source>
</evidence>
<dbReference type="InterPro" id="IPR003029">
    <property type="entry name" value="S1_domain"/>
</dbReference>
<evidence type="ECO:0000256" key="9">
    <source>
        <dbReference type="ARBA" id="ARBA00022722"/>
    </source>
</evidence>